<evidence type="ECO:0000313" key="2">
    <source>
        <dbReference type="Proteomes" id="UP000252100"/>
    </source>
</evidence>
<protein>
    <submittedName>
        <fullName evidence="1">DUF2071 domain-containing protein</fullName>
    </submittedName>
</protein>
<gene>
    <name evidence="1" type="ORF">DT065_06360</name>
</gene>
<dbReference type="EMBL" id="CP031092">
    <property type="protein sequence ID" value="AXF55682.1"/>
    <property type="molecule type" value="Genomic_DNA"/>
</dbReference>
<dbReference type="Proteomes" id="UP000252100">
    <property type="component" value="Chromosome"/>
</dbReference>
<name>A0A345BXK1_9BACI</name>
<accession>A0A345BXK1</accession>
<dbReference type="InterPro" id="IPR018644">
    <property type="entry name" value="DUF2071"/>
</dbReference>
<dbReference type="RefSeq" id="WP_114371780.1">
    <property type="nucleotide sequence ID" value="NZ_CP031092.1"/>
</dbReference>
<keyword evidence="2" id="KW-1185">Reference proteome</keyword>
<dbReference type="Gene3D" id="2.40.400.10">
    <property type="entry name" value="Acetoacetate decarboxylase-like"/>
    <property type="match status" value="1"/>
</dbReference>
<dbReference type="AlphaFoldDB" id="A0A345BXK1"/>
<reference evidence="1 2" key="1">
    <citation type="journal article" date="2018" name="J. Microbiol.">
        <title>Salicibibacter kimchii gen. nov., sp. nov., a moderately halophilic and alkalitolerant bacterium in the family Bacillaceae, isolated from kimchi.</title>
        <authorList>
            <person name="Jang J.Y."/>
            <person name="Oh Y.J."/>
            <person name="Lim S.K."/>
            <person name="Park H.K."/>
            <person name="Lee C."/>
            <person name="Kim J.Y."/>
            <person name="Lee M.A."/>
            <person name="Choi H.J."/>
        </authorList>
    </citation>
    <scope>NUCLEOTIDE SEQUENCE [LARGE SCALE GENOMIC DNA]</scope>
    <source>
        <strain evidence="1 2">NKC1-1</strain>
    </source>
</reference>
<proteinExistence type="predicted"/>
<dbReference type="PANTHER" id="PTHR39186:SF1">
    <property type="entry name" value="DUF2071 DOMAIN-CONTAINING PROTEIN"/>
    <property type="match status" value="1"/>
</dbReference>
<organism evidence="1 2">
    <name type="scientific">Salicibibacter kimchii</name>
    <dbReference type="NCBI Taxonomy" id="2099786"/>
    <lineage>
        <taxon>Bacteria</taxon>
        <taxon>Bacillati</taxon>
        <taxon>Bacillota</taxon>
        <taxon>Bacilli</taxon>
        <taxon>Bacillales</taxon>
        <taxon>Bacillaceae</taxon>
        <taxon>Salicibibacter</taxon>
    </lineage>
</organism>
<dbReference type="OrthoDB" id="150993at2"/>
<dbReference type="KEGG" id="rue:DT065_06360"/>
<dbReference type="SUPFAM" id="SSF160104">
    <property type="entry name" value="Acetoacetate decarboxylase-like"/>
    <property type="match status" value="1"/>
</dbReference>
<sequence length="245" mass="28926">MYKDILESTQHRVDPLPKGPWLMTQKWEHLLFMHFPVPSEVMRRHIPEGVELDTYKGVAWLTILPFKINDMRFRKMPPIPFLKSFLELNVRTYVRRNGISGIYFFSMDAEKLLAVLGARTGTLPYFHARMKMKEKKGAFHYYSTRKRDATFAFEGSYHPVSESYYPEKDSLAFWLVERYYLWSESKNALFEVGIHHKPWKIHDAEATIIKQNMAPSLSDTLLNAEPLLHYAPARRVLFWPLKKVD</sequence>
<evidence type="ECO:0000313" key="1">
    <source>
        <dbReference type="EMBL" id="AXF55682.1"/>
    </source>
</evidence>
<dbReference type="PANTHER" id="PTHR39186">
    <property type="entry name" value="DUF2071 FAMILY PROTEIN"/>
    <property type="match status" value="1"/>
</dbReference>
<dbReference type="Pfam" id="PF09844">
    <property type="entry name" value="DUF2071"/>
    <property type="match status" value="1"/>
</dbReference>
<dbReference type="InterPro" id="IPR023375">
    <property type="entry name" value="ADC_dom_sf"/>
</dbReference>